<reference evidence="1" key="1">
    <citation type="submission" date="2022-09" db="EMBL/GenBank/DDBJ databases">
        <title>Intensive care unit water sources are persistently colonized with multi-drug resistant bacteria and are the site of extensive horizontal gene transfer of antibiotic resistance genes.</title>
        <authorList>
            <person name="Diorio-Toth L."/>
        </authorList>
    </citation>
    <scope>NUCLEOTIDE SEQUENCE</scope>
    <source>
        <strain evidence="1">GD03990</strain>
    </source>
</reference>
<sequence length="144" mass="15607">MKFEESIEIQAPAETVFALYADVSSWSSWDPDVRSSSIEGAFTSGATGRLKPSSGPEARISFTEIVIDKSFTVESKLPLCVMRFEHELSATSTGTKAIHRITFSGLFSPIFSRLIGGSIRKGLPQTMAGLKQAAEQANNSFKPT</sequence>
<evidence type="ECO:0000313" key="2">
    <source>
        <dbReference type="Proteomes" id="UP001158730"/>
    </source>
</evidence>
<dbReference type="InterPro" id="IPR019587">
    <property type="entry name" value="Polyketide_cyclase/dehydratase"/>
</dbReference>
<accession>A0AA42N160</accession>
<evidence type="ECO:0000313" key="1">
    <source>
        <dbReference type="EMBL" id="MDH1055479.1"/>
    </source>
</evidence>
<dbReference type="SUPFAM" id="SSF55961">
    <property type="entry name" value="Bet v1-like"/>
    <property type="match status" value="1"/>
</dbReference>
<dbReference type="RefSeq" id="WP_194774131.1">
    <property type="nucleotide sequence ID" value="NZ_JAOBYN010000009.1"/>
</dbReference>
<protein>
    <submittedName>
        <fullName evidence="1">SRPBCC family protein</fullName>
    </submittedName>
</protein>
<gene>
    <name evidence="1" type="ORF">N5C05_12000</name>
</gene>
<dbReference type="Pfam" id="PF10604">
    <property type="entry name" value="Polyketide_cyc2"/>
    <property type="match status" value="1"/>
</dbReference>
<dbReference type="Gene3D" id="3.30.530.20">
    <property type="match status" value="1"/>
</dbReference>
<comment type="caution">
    <text evidence="1">The sequence shown here is derived from an EMBL/GenBank/DDBJ whole genome shotgun (WGS) entry which is preliminary data.</text>
</comment>
<name>A0AA42N160_AQUAC</name>
<proteinExistence type="predicted"/>
<dbReference type="Proteomes" id="UP001158730">
    <property type="component" value="Unassembled WGS sequence"/>
</dbReference>
<dbReference type="AlphaFoldDB" id="A0AA42N160"/>
<organism evidence="1 2">
    <name type="scientific">Aquipseudomonas alcaligenes</name>
    <name type="common">Pseudomonas alcaligenes</name>
    <dbReference type="NCBI Taxonomy" id="43263"/>
    <lineage>
        <taxon>Bacteria</taxon>
        <taxon>Pseudomonadati</taxon>
        <taxon>Pseudomonadota</taxon>
        <taxon>Gammaproteobacteria</taxon>
        <taxon>Pseudomonadales</taxon>
        <taxon>Pseudomonadaceae</taxon>
        <taxon>Aquipseudomonas</taxon>
    </lineage>
</organism>
<dbReference type="EMBL" id="JAOBYN010000009">
    <property type="protein sequence ID" value="MDH1055479.1"/>
    <property type="molecule type" value="Genomic_DNA"/>
</dbReference>
<dbReference type="InterPro" id="IPR023393">
    <property type="entry name" value="START-like_dom_sf"/>
</dbReference>